<evidence type="ECO:0000313" key="1">
    <source>
        <dbReference type="EMBL" id="MCR9014405.1"/>
    </source>
</evidence>
<accession>A0A9X2T187</accession>
<dbReference type="RefSeq" id="WP_258422285.1">
    <property type="nucleotide sequence ID" value="NZ_JANSUY010000002.1"/>
</dbReference>
<protein>
    <submittedName>
        <fullName evidence="1">Gluconate 2-dehydrogenase subunit 3 family protein</fullName>
    </submittedName>
</protein>
<proteinExistence type="predicted"/>
<dbReference type="InterPro" id="IPR027056">
    <property type="entry name" value="Gluconate_2DH_su3"/>
</dbReference>
<dbReference type="Pfam" id="PF13618">
    <property type="entry name" value="Gluconate_2-dh3"/>
    <property type="match status" value="1"/>
</dbReference>
<dbReference type="EMBL" id="JANSUY010000002">
    <property type="protein sequence ID" value="MCR9014405.1"/>
    <property type="molecule type" value="Genomic_DNA"/>
</dbReference>
<dbReference type="Proteomes" id="UP001142175">
    <property type="component" value="Unassembled WGS sequence"/>
</dbReference>
<evidence type="ECO:0000313" key="2">
    <source>
        <dbReference type="Proteomes" id="UP001142175"/>
    </source>
</evidence>
<gene>
    <name evidence="1" type="ORF">NU887_05120</name>
</gene>
<dbReference type="AlphaFoldDB" id="A0A9X2T187"/>
<organism evidence="1 2">
    <name type="scientific">Aquiflexum gelatinilyticum</name>
    <dbReference type="NCBI Taxonomy" id="2961943"/>
    <lineage>
        <taxon>Bacteria</taxon>
        <taxon>Pseudomonadati</taxon>
        <taxon>Bacteroidota</taxon>
        <taxon>Cytophagia</taxon>
        <taxon>Cytophagales</taxon>
        <taxon>Cyclobacteriaceae</taxon>
        <taxon>Aquiflexum</taxon>
    </lineage>
</organism>
<keyword evidence="2" id="KW-1185">Reference proteome</keyword>
<name>A0A9X2T187_9BACT</name>
<sequence>MKRRDALRSLALITGGLVLVPSCDFSKEDILTAYQNLQITPSLQQLLKDIAGTIIPVGNIKSAADIEVQDFILVMVNDCIDADGQKSFMQGLQGFEDFSKKSGGSAFAKLDQSGKEAVVKAALAIELPENTKPEDPQKATKEFIGMAKRFTVQGFMMSEYIQTQVKPYSLIPGDYQGAVLISDLKPERING</sequence>
<comment type="caution">
    <text evidence="1">The sequence shown here is derived from an EMBL/GenBank/DDBJ whole genome shotgun (WGS) entry which is preliminary data.</text>
</comment>
<reference evidence="1" key="1">
    <citation type="submission" date="2022-08" db="EMBL/GenBank/DDBJ databases">
        <authorList>
            <person name="Zhang D."/>
        </authorList>
    </citation>
    <scope>NUCLEOTIDE SEQUENCE</scope>
    <source>
        <strain evidence="1">XJ19-11</strain>
    </source>
</reference>